<dbReference type="GO" id="GO:0046872">
    <property type="term" value="F:metal ion binding"/>
    <property type="evidence" value="ECO:0007669"/>
    <property type="project" value="InterPro"/>
</dbReference>
<evidence type="ECO:0000259" key="6">
    <source>
        <dbReference type="Pfam" id="PF00675"/>
    </source>
</evidence>
<comment type="similarity">
    <text evidence="2 5">Belongs to the peptidase M16 family.</text>
</comment>
<dbReference type="Proteomes" id="UP001300502">
    <property type="component" value="Unassembled WGS sequence"/>
</dbReference>
<dbReference type="AlphaFoldDB" id="A0AAV9IB84"/>
<sequence length="527" mass="58304">MIKSRALWSYQRAPLLLRHKKESFCTYSSDSPSARVQELAPKDPSLQGPNLWRRLHGLFDHEIPLTDPFPGVPEVEPISTPQKGPHLLTTLSNGIRVISQDLGGQVSSLGLYVDAGSRDESSEVAGATHFLEHMAFKSTTKRSHYMLSRDLEKLGATVGAAASRESLSYTAECLRKVVPGVVEAIAETVLYPRFRFVESEPMRDLIEAEIRDQKKVVEKEIKDLSSDSQTKLMESLHAAAYDYRTLGLPLVAEERKLEAIQSDVLDAFMEMHFTPDRMIFSATNVDHQEIVQLVDKFFSSMQPSPRQYIRPKAIYTGGEARLAGDGPVQVAIAFHGVAWKDKDLIPACILHTLLGGGGSFSAGGPGKGMYSRLYTSLLVGYPWIISATAFNHCYTDSGLFGIHCCADPERTEELLEILMKETKSMKQALNERAVKRAKKMTKSSLLMNLESRAVVCEDLGRQILTSGQYLEPEKLAAMVDKVKTEDLERVVDRILSSKPTLAIYGDHHGLPSYTEVTAGFKQGAVAA</sequence>
<dbReference type="Pfam" id="PF00675">
    <property type="entry name" value="Peptidase_M16"/>
    <property type="match status" value="1"/>
</dbReference>
<evidence type="ECO:0000256" key="1">
    <source>
        <dbReference type="ARBA" id="ARBA00002123"/>
    </source>
</evidence>
<dbReference type="GO" id="GO:0004222">
    <property type="term" value="F:metalloendopeptidase activity"/>
    <property type="evidence" value="ECO:0007669"/>
    <property type="project" value="InterPro"/>
</dbReference>
<dbReference type="GO" id="GO:0006508">
    <property type="term" value="P:proteolysis"/>
    <property type="evidence" value="ECO:0007669"/>
    <property type="project" value="InterPro"/>
</dbReference>
<comment type="caution">
    <text evidence="8">The sequence shown here is derived from an EMBL/GenBank/DDBJ whole genome shotgun (WGS) entry which is preliminary data.</text>
</comment>
<evidence type="ECO:0000313" key="8">
    <source>
        <dbReference type="EMBL" id="KAK4524664.1"/>
    </source>
</evidence>
<evidence type="ECO:0000256" key="5">
    <source>
        <dbReference type="RuleBase" id="RU004447"/>
    </source>
</evidence>
<dbReference type="FunFam" id="3.30.830.10:FF:000039">
    <property type="entry name" value="Ubiquinol-cytochrome c reductase core subunit 2"/>
    <property type="match status" value="1"/>
</dbReference>
<evidence type="ECO:0000256" key="4">
    <source>
        <dbReference type="ARBA" id="ARBA00032315"/>
    </source>
</evidence>
<dbReference type="PROSITE" id="PS00143">
    <property type="entry name" value="INSULINASE"/>
    <property type="match status" value="1"/>
</dbReference>
<dbReference type="SUPFAM" id="SSF63411">
    <property type="entry name" value="LuxS/MPP-like metallohydrolase"/>
    <property type="match status" value="2"/>
</dbReference>
<evidence type="ECO:0000256" key="2">
    <source>
        <dbReference type="ARBA" id="ARBA00007261"/>
    </source>
</evidence>
<keyword evidence="9" id="KW-1185">Reference proteome</keyword>
<proteinExistence type="inferred from homology"/>
<organism evidence="8 9">
    <name type="scientific">Galdieria yellowstonensis</name>
    <dbReference type="NCBI Taxonomy" id="3028027"/>
    <lineage>
        <taxon>Eukaryota</taxon>
        <taxon>Rhodophyta</taxon>
        <taxon>Bangiophyceae</taxon>
        <taxon>Galdieriales</taxon>
        <taxon>Galdieriaceae</taxon>
        <taxon>Galdieria</taxon>
    </lineage>
</organism>
<feature type="domain" description="Peptidase M16 N-terminal" evidence="6">
    <location>
        <begin position="97"/>
        <end position="251"/>
    </location>
</feature>
<dbReference type="Gene3D" id="3.30.830.10">
    <property type="entry name" value="Metalloenzyme, LuxS/M16 peptidase-like"/>
    <property type="match status" value="2"/>
</dbReference>
<name>A0AAV9IB84_9RHOD</name>
<dbReference type="InterPro" id="IPR011765">
    <property type="entry name" value="Pept_M16_N"/>
</dbReference>
<comment type="function">
    <text evidence="1">Substrate recognition and binding subunit of the essential mitochondrial processing protease (MPP), which cleaves the mitochondrial sequence off newly imported precursors proteins.</text>
</comment>
<dbReference type="GO" id="GO:0005739">
    <property type="term" value="C:mitochondrion"/>
    <property type="evidence" value="ECO:0007669"/>
    <property type="project" value="TreeGrafter"/>
</dbReference>
<accession>A0AAV9IB84</accession>
<dbReference type="InterPro" id="IPR050361">
    <property type="entry name" value="MPP/UQCRC_Complex"/>
</dbReference>
<dbReference type="InterPro" id="IPR007863">
    <property type="entry name" value="Peptidase_M16_C"/>
</dbReference>
<dbReference type="Pfam" id="PF05193">
    <property type="entry name" value="Peptidase_M16_C"/>
    <property type="match status" value="1"/>
</dbReference>
<protein>
    <recommendedName>
        <fullName evidence="3">Alpha-MPP</fullName>
    </recommendedName>
    <alternativeName>
        <fullName evidence="4">Inactive zinc metalloprotease alpha</fullName>
    </alternativeName>
</protein>
<feature type="domain" description="Peptidase M16 C-terminal" evidence="7">
    <location>
        <begin position="260"/>
        <end position="439"/>
    </location>
</feature>
<dbReference type="EMBL" id="JANCYU010000025">
    <property type="protein sequence ID" value="KAK4524664.1"/>
    <property type="molecule type" value="Genomic_DNA"/>
</dbReference>
<dbReference type="InterPro" id="IPR001431">
    <property type="entry name" value="Pept_M16_Zn_BS"/>
</dbReference>
<evidence type="ECO:0000259" key="7">
    <source>
        <dbReference type="Pfam" id="PF05193"/>
    </source>
</evidence>
<reference evidence="8 9" key="1">
    <citation type="submission" date="2022-07" db="EMBL/GenBank/DDBJ databases">
        <title>Genome-wide signatures of adaptation to extreme environments.</title>
        <authorList>
            <person name="Cho C.H."/>
            <person name="Yoon H.S."/>
        </authorList>
    </citation>
    <scope>NUCLEOTIDE SEQUENCE [LARGE SCALE GENOMIC DNA]</scope>
    <source>
        <strain evidence="8 9">108.79 E11</strain>
    </source>
</reference>
<dbReference type="PANTHER" id="PTHR11851">
    <property type="entry name" value="METALLOPROTEASE"/>
    <property type="match status" value="1"/>
</dbReference>
<gene>
    <name evidence="8" type="ORF">GAYE_SCF05G2566</name>
</gene>
<dbReference type="PANTHER" id="PTHR11851:SF49">
    <property type="entry name" value="MITOCHONDRIAL-PROCESSING PEPTIDASE SUBUNIT ALPHA"/>
    <property type="match status" value="1"/>
</dbReference>
<evidence type="ECO:0000256" key="3">
    <source>
        <dbReference type="ARBA" id="ARBA00030006"/>
    </source>
</evidence>
<dbReference type="InterPro" id="IPR011249">
    <property type="entry name" value="Metalloenz_LuxS/M16"/>
</dbReference>
<evidence type="ECO:0000313" key="9">
    <source>
        <dbReference type="Proteomes" id="UP001300502"/>
    </source>
</evidence>